<accession>A0A0D6EGM1</accession>
<dbReference type="PROSITE" id="PS50206">
    <property type="entry name" value="RHODANESE_3"/>
    <property type="match status" value="1"/>
</dbReference>
<feature type="region of interest" description="Disordered" evidence="1">
    <location>
        <begin position="1"/>
        <end position="25"/>
    </location>
</feature>
<dbReference type="OrthoDB" id="8300214at2759"/>
<evidence type="ECO:0000313" key="3">
    <source>
        <dbReference type="EMBL" id="CEQ39147.1"/>
    </source>
</evidence>
<dbReference type="AlphaFoldDB" id="A0A0D6EGM1"/>
<protein>
    <submittedName>
        <fullName evidence="3">SPOSA6832_00650-mRNA-1:cds</fullName>
    </submittedName>
</protein>
<sequence length="185" mass="20551">MAQQSPEETPWHAAFPTPTASLSNSTLSSISAPELRELVLAQPELEQREFLVVDVRRTDFEVRFISRSFERTRKEAELTGGDVGCSLPGGCRRAQDAFIKGAVNFPAHSFYPTLPSVLPILSRYRTVIFHCQSSQGRGPRCAGWYQDALDQAGIARDVSRAVVLAGGIKEWVRQFGDEREVTVKL</sequence>
<feature type="compositionally biased region" description="Low complexity" evidence="1">
    <location>
        <begin position="16"/>
        <end position="25"/>
    </location>
</feature>
<evidence type="ECO:0000256" key="1">
    <source>
        <dbReference type="SAM" id="MobiDB-lite"/>
    </source>
</evidence>
<dbReference type="PANTHER" id="PTHR10828">
    <property type="entry name" value="M-PHASE INDUCER PHOSPHATASE DUAL SPECIFICITY PHOSPHATASE CDC25"/>
    <property type="match status" value="1"/>
</dbReference>
<dbReference type="GO" id="GO:0005737">
    <property type="term" value="C:cytoplasm"/>
    <property type="evidence" value="ECO:0007669"/>
    <property type="project" value="TreeGrafter"/>
</dbReference>
<dbReference type="SUPFAM" id="SSF52821">
    <property type="entry name" value="Rhodanese/Cell cycle control phosphatase"/>
    <property type="match status" value="1"/>
</dbReference>
<name>A0A0D6EGM1_SPOSA</name>
<feature type="domain" description="Rhodanese" evidence="2">
    <location>
        <begin position="99"/>
        <end position="180"/>
    </location>
</feature>
<evidence type="ECO:0000259" key="2">
    <source>
        <dbReference type="PROSITE" id="PS50206"/>
    </source>
</evidence>
<dbReference type="InterPro" id="IPR036873">
    <property type="entry name" value="Rhodanese-like_dom_sf"/>
</dbReference>
<keyword evidence="4" id="KW-1185">Reference proteome</keyword>
<reference evidence="4" key="1">
    <citation type="submission" date="2015-02" db="EMBL/GenBank/DDBJ databases">
        <authorList>
            <person name="Gon?alves P."/>
        </authorList>
    </citation>
    <scope>NUCLEOTIDE SEQUENCE [LARGE SCALE GENOMIC DNA]</scope>
</reference>
<dbReference type="GO" id="GO:0004725">
    <property type="term" value="F:protein tyrosine phosphatase activity"/>
    <property type="evidence" value="ECO:0007669"/>
    <property type="project" value="TreeGrafter"/>
</dbReference>
<dbReference type="EMBL" id="CENE01000002">
    <property type="protein sequence ID" value="CEQ39147.1"/>
    <property type="molecule type" value="Genomic_DNA"/>
</dbReference>
<evidence type="ECO:0000313" key="4">
    <source>
        <dbReference type="Proteomes" id="UP000243876"/>
    </source>
</evidence>
<dbReference type="Proteomes" id="UP000243876">
    <property type="component" value="Unassembled WGS sequence"/>
</dbReference>
<organism evidence="3 4">
    <name type="scientific">Sporidiobolus salmonicolor</name>
    <name type="common">Yeast-like fungus</name>
    <name type="synonym">Sporobolomyces salmonicolor</name>
    <dbReference type="NCBI Taxonomy" id="5005"/>
    <lineage>
        <taxon>Eukaryota</taxon>
        <taxon>Fungi</taxon>
        <taxon>Dikarya</taxon>
        <taxon>Basidiomycota</taxon>
        <taxon>Pucciniomycotina</taxon>
        <taxon>Microbotryomycetes</taxon>
        <taxon>Sporidiobolales</taxon>
        <taxon>Sporidiobolaceae</taxon>
        <taxon>Sporobolomyces</taxon>
    </lineage>
</organism>
<proteinExistence type="predicted"/>
<dbReference type="PANTHER" id="PTHR10828:SF50">
    <property type="entry name" value="REDUCTASE (ARC2), PUTATIVE (AFU_ORTHOLOGUE AFUA_6G13400)-RELATED"/>
    <property type="match status" value="1"/>
</dbReference>
<feature type="non-terminal residue" evidence="3">
    <location>
        <position position="1"/>
    </location>
</feature>
<dbReference type="Gene3D" id="3.40.250.10">
    <property type="entry name" value="Rhodanese-like domain"/>
    <property type="match status" value="1"/>
</dbReference>
<gene>
    <name evidence="3" type="primary">SPOSA6832_00650</name>
</gene>
<dbReference type="GO" id="GO:0005634">
    <property type="term" value="C:nucleus"/>
    <property type="evidence" value="ECO:0007669"/>
    <property type="project" value="TreeGrafter"/>
</dbReference>
<dbReference type="SMART" id="SM00450">
    <property type="entry name" value="RHOD"/>
    <property type="match status" value="1"/>
</dbReference>
<dbReference type="InterPro" id="IPR001763">
    <property type="entry name" value="Rhodanese-like_dom"/>
</dbReference>
<dbReference type="Pfam" id="PF00581">
    <property type="entry name" value="Rhodanese"/>
    <property type="match status" value="1"/>
</dbReference>